<feature type="binding site" evidence="14">
    <location>
        <begin position="383"/>
        <end position="392"/>
    </location>
    <ligand>
        <name>ATP</name>
        <dbReference type="ChEBI" id="CHEBI:30616"/>
    </ligand>
</feature>
<evidence type="ECO:0000256" key="2">
    <source>
        <dbReference type="ARBA" id="ARBA00010385"/>
    </source>
</evidence>
<sequence length="495" mass="55084">MATNDAPVLESCIPLPIEENRLLDIIEKAKDWAIMHGAAMRSKANFSPDALQFAPFILTPSSFPRKEFMKAVELQVTLNELMHSVAHDEAFLRETLKNTIQVDAFTGSLFEIYETVLKEGISQPISLGLLRSDLMLETRCENSCKVRCARAKPYCCWKQVEINSIASGFGHLGPASKAIQSYILKELGHADKLDDLPANHALSGLCDGMVEAWNIQNNPSAAIMFVIEDITYNICDQRFHEFYIRETYPHIAVIRRTLTQIFEQGKLGPSGELLIGDLAVTVIYFRAGYEPGHYYGPNEWAARLLMERTKAIKCPSIHYHLAGTKKVQQALAKPGILKRFIEDNAKIDSIKDIFTGLYSLDKGEEGEQAVKLAFSNPERYVLKPQREGGGNNVYGSDIAGALEKMNEDERSAWILMERIFPPLSRGYMIRPDGKMPPEIVDLVSELGIFGAIIGTKDKILYNKQVGHMLRTKLSSANEGGVAAGLGALDSPYLID</sequence>
<dbReference type="InterPro" id="IPR004887">
    <property type="entry name" value="GSH_synth_subst-bd"/>
</dbReference>
<dbReference type="SUPFAM" id="SSF56059">
    <property type="entry name" value="Glutathione synthetase ATP-binding domain-like"/>
    <property type="match status" value="1"/>
</dbReference>
<feature type="binding site" evidence="14">
    <location>
        <position position="472"/>
    </location>
    <ligand>
        <name>ATP</name>
        <dbReference type="ChEBI" id="CHEBI:30616"/>
    </ligand>
</feature>
<keyword evidence="18" id="KW-1185">Reference proteome</keyword>
<feature type="binding site" evidence="14">
    <location>
        <position position="325"/>
    </location>
    <ligand>
        <name>ATP</name>
        <dbReference type="ChEBI" id="CHEBI:30616"/>
    </ligand>
</feature>
<dbReference type="UniPathway" id="UPA00142">
    <property type="reaction ID" value="UER00210"/>
</dbReference>
<dbReference type="Gene3D" id="3.30.1490.80">
    <property type="match status" value="1"/>
</dbReference>
<dbReference type="EC" id="6.3.2.3" evidence="4 13"/>
<dbReference type="Gene3D" id="1.10.1080.10">
    <property type="entry name" value="Glutathione Synthetase, Chain A, domain 3"/>
    <property type="match status" value="1"/>
</dbReference>
<dbReference type="PANTHER" id="PTHR11130">
    <property type="entry name" value="GLUTATHIONE SYNTHETASE"/>
    <property type="match status" value="1"/>
</dbReference>
<dbReference type="GO" id="GO:0004363">
    <property type="term" value="F:glutathione synthase activity"/>
    <property type="evidence" value="ECO:0007669"/>
    <property type="project" value="UniProtKB-UniRule"/>
</dbReference>
<feature type="binding site" evidence="14">
    <location>
        <begin position="416"/>
        <end position="419"/>
    </location>
    <ligand>
        <name>ATP</name>
        <dbReference type="ChEBI" id="CHEBI:30616"/>
    </ligand>
</feature>
<dbReference type="GO" id="GO:0005524">
    <property type="term" value="F:ATP binding"/>
    <property type="evidence" value="ECO:0007669"/>
    <property type="project" value="UniProtKB-UniRule"/>
</dbReference>
<evidence type="ECO:0000256" key="14">
    <source>
        <dbReference type="PIRSR" id="PIRSR001558-1"/>
    </source>
</evidence>
<dbReference type="OrthoDB" id="2020073at2759"/>
<evidence type="ECO:0000256" key="8">
    <source>
        <dbReference type="ARBA" id="ARBA00022723"/>
    </source>
</evidence>
<dbReference type="PANTHER" id="PTHR11130:SF0">
    <property type="entry name" value="GLUTATHIONE SYNTHETASE"/>
    <property type="match status" value="1"/>
</dbReference>
<keyword evidence="8 13" id="KW-0479">Metal-binding</keyword>
<accession>A0A1S4FLG8</accession>
<dbReference type="InterPro" id="IPR014709">
    <property type="entry name" value="Glutathione_synthase_C_euk"/>
</dbReference>
<evidence type="ECO:0000256" key="11">
    <source>
        <dbReference type="ARBA" id="ARBA00022842"/>
    </source>
</evidence>
<dbReference type="Pfam" id="PF03199">
    <property type="entry name" value="GSH_synthase"/>
    <property type="match status" value="1"/>
</dbReference>
<organism evidence="17 18">
    <name type="scientific">Aedes aegypti</name>
    <name type="common">Yellowfever mosquito</name>
    <name type="synonym">Culex aegypti</name>
    <dbReference type="NCBI Taxonomy" id="7159"/>
    <lineage>
        <taxon>Eukaryota</taxon>
        <taxon>Metazoa</taxon>
        <taxon>Ecdysozoa</taxon>
        <taxon>Arthropoda</taxon>
        <taxon>Hexapoda</taxon>
        <taxon>Insecta</taxon>
        <taxon>Pterygota</taxon>
        <taxon>Neoptera</taxon>
        <taxon>Endopterygota</taxon>
        <taxon>Diptera</taxon>
        <taxon>Nematocera</taxon>
        <taxon>Culicoidea</taxon>
        <taxon>Culicidae</taxon>
        <taxon>Culicinae</taxon>
        <taxon>Aedini</taxon>
        <taxon>Aedes</taxon>
        <taxon>Stegomyia</taxon>
    </lineage>
</organism>
<dbReference type="InParanoid" id="A0A1S4FLG8"/>
<proteinExistence type="inferred from homology"/>
<evidence type="ECO:0000256" key="7">
    <source>
        <dbReference type="ARBA" id="ARBA00022684"/>
    </source>
</evidence>
<keyword evidence="11 13" id="KW-0460">Magnesium</keyword>
<comment type="cofactor">
    <cofactor evidence="13 15">
        <name>Mg(2+)</name>
        <dbReference type="ChEBI" id="CHEBI:18420"/>
    </cofactor>
    <text evidence="13 15">Binds 1 Mg(2+) ion per subunit.</text>
</comment>
<feature type="binding site" evidence="14">
    <location>
        <position position="478"/>
    </location>
    <ligand>
        <name>ATP</name>
        <dbReference type="ChEBI" id="CHEBI:30616"/>
    </ligand>
</feature>
<dbReference type="InterPro" id="IPR014049">
    <property type="entry name" value="Glutathione_synthase_N_euk"/>
</dbReference>
<feature type="binding site" evidence="14">
    <location>
        <position position="445"/>
    </location>
    <ligand>
        <name>ATP</name>
        <dbReference type="ChEBI" id="CHEBI:30616"/>
    </ligand>
</feature>
<dbReference type="InterPro" id="IPR014042">
    <property type="entry name" value="Glutathione_synthase_a-hlx"/>
</dbReference>
<comment type="catalytic activity">
    <reaction evidence="12">
        <text>gamma-L-glutamyl-L-cysteine + glycine + ATP = glutathione + ADP + phosphate + H(+)</text>
        <dbReference type="Rhea" id="RHEA:13557"/>
        <dbReference type="ChEBI" id="CHEBI:15378"/>
        <dbReference type="ChEBI" id="CHEBI:30616"/>
        <dbReference type="ChEBI" id="CHEBI:43474"/>
        <dbReference type="ChEBI" id="CHEBI:57305"/>
        <dbReference type="ChEBI" id="CHEBI:57925"/>
        <dbReference type="ChEBI" id="CHEBI:58173"/>
        <dbReference type="ChEBI" id="CHEBI:456216"/>
        <dbReference type="EC" id="6.3.2.3"/>
    </reaction>
    <physiologicalReaction direction="left-to-right" evidence="12">
        <dbReference type="Rhea" id="RHEA:13558"/>
    </physiologicalReaction>
</comment>
<dbReference type="FunFam" id="3.30.470.20:FF:000141">
    <property type="entry name" value="Glutathione synthetase"/>
    <property type="match status" value="1"/>
</dbReference>
<feature type="domain" description="Glutathione synthase substrate-binding" evidence="16">
    <location>
        <begin position="222"/>
        <end position="322"/>
    </location>
</feature>
<dbReference type="VEuPathDB" id="VectorBase:AAEL009154"/>
<dbReference type="InterPro" id="IPR016185">
    <property type="entry name" value="PreATP-grasp_dom_sf"/>
</dbReference>
<dbReference type="NCBIfam" id="TIGR01986">
    <property type="entry name" value="glut_syn_euk"/>
    <property type="match status" value="1"/>
</dbReference>
<evidence type="ECO:0000256" key="5">
    <source>
        <dbReference type="ARBA" id="ARBA00020821"/>
    </source>
</evidence>
<evidence type="ECO:0000256" key="1">
    <source>
        <dbReference type="ARBA" id="ARBA00004965"/>
    </source>
</evidence>
<feature type="binding site" evidence="15">
    <location>
        <position position="387"/>
    </location>
    <ligand>
        <name>Mg(2+)</name>
        <dbReference type="ChEBI" id="CHEBI:18420"/>
    </ligand>
</feature>
<dbReference type="SUPFAM" id="SSF52440">
    <property type="entry name" value="PreATP-grasp domain"/>
    <property type="match status" value="1"/>
</dbReference>
<dbReference type="FunFam" id="3.30.1490.50:FF:000001">
    <property type="entry name" value="Glutathione synthetase"/>
    <property type="match status" value="1"/>
</dbReference>
<evidence type="ECO:0000256" key="9">
    <source>
        <dbReference type="ARBA" id="ARBA00022741"/>
    </source>
</evidence>
<dbReference type="FunFam" id="3.30.1490.80:FF:000009">
    <property type="entry name" value="Glutathione synthetase"/>
    <property type="match status" value="1"/>
</dbReference>
<evidence type="ECO:0000256" key="3">
    <source>
        <dbReference type="ARBA" id="ARBA00011738"/>
    </source>
</evidence>
<feature type="binding site" evidence="14">
    <location>
        <position position="394"/>
    </location>
    <ligand>
        <name>ATP</name>
        <dbReference type="ChEBI" id="CHEBI:30616"/>
    </ligand>
</feature>
<keyword evidence="6 13" id="KW-0436">Ligase</keyword>
<evidence type="ECO:0000256" key="12">
    <source>
        <dbReference type="ARBA" id="ARBA00048871"/>
    </source>
</evidence>
<gene>
    <name evidence="17" type="primary">5571567</name>
</gene>
<dbReference type="EnsemblMetazoa" id="AAEL009154-RA">
    <property type="protein sequence ID" value="AAEL009154-PA"/>
    <property type="gene ID" value="AAEL009154"/>
</dbReference>
<dbReference type="Proteomes" id="UP000008820">
    <property type="component" value="Chromosome 1"/>
</dbReference>
<reference evidence="17 18" key="1">
    <citation type="submission" date="2017-06" db="EMBL/GenBank/DDBJ databases">
        <title>Aedes aegypti genome working group (AGWG) sequencing and assembly.</title>
        <authorList>
            <consortium name="Aedes aegypti Genome Working Group (AGWG)"/>
            <person name="Matthews B.J."/>
        </authorList>
    </citation>
    <scope>NUCLEOTIDE SEQUENCE [LARGE SCALE GENOMIC DNA]</scope>
    <source>
        <strain evidence="17 18">LVP_AGWG</strain>
    </source>
</reference>
<evidence type="ECO:0000256" key="6">
    <source>
        <dbReference type="ARBA" id="ARBA00022598"/>
    </source>
</evidence>
<name>A0A1S4FLG8_AEDAE</name>
<feature type="binding site" evidence="14">
    <location>
        <position position="237"/>
    </location>
    <ligand>
        <name>substrate</name>
    </ligand>
</feature>
<comment type="pathway">
    <text evidence="1 13">Sulfur metabolism; glutathione biosynthesis; glutathione from L-cysteine and L-glutamate: step 2/2.</text>
</comment>
<evidence type="ECO:0000256" key="4">
    <source>
        <dbReference type="ARBA" id="ARBA00012214"/>
    </source>
</evidence>
<dbReference type="InterPro" id="IPR005615">
    <property type="entry name" value="Glutathione_synthase"/>
</dbReference>
<dbReference type="FunCoup" id="A0A1S4FLG8">
    <property type="interactions" value="1431"/>
</dbReference>
<feature type="binding site" evidence="14">
    <location>
        <position position="470"/>
    </location>
    <ligand>
        <name>substrate</name>
    </ligand>
</feature>
<evidence type="ECO:0000256" key="10">
    <source>
        <dbReference type="ARBA" id="ARBA00022840"/>
    </source>
</evidence>
<comment type="subunit">
    <text evidence="3">Homodimer.</text>
</comment>
<evidence type="ECO:0000259" key="16">
    <source>
        <dbReference type="Pfam" id="PF03199"/>
    </source>
</evidence>
<keyword evidence="10 13" id="KW-0067">ATP-binding</keyword>
<comment type="similarity">
    <text evidence="2 13">Belongs to the eukaryotic GSH synthase family.</text>
</comment>
<dbReference type="FunFam" id="3.40.50.1760:FF:000007">
    <property type="entry name" value="Glutathione synthetase"/>
    <property type="match status" value="1"/>
</dbReference>
<dbReference type="GO" id="GO:0005829">
    <property type="term" value="C:cytosol"/>
    <property type="evidence" value="ECO:0007669"/>
    <property type="project" value="TreeGrafter"/>
</dbReference>
<dbReference type="Gene3D" id="3.30.1490.50">
    <property type="match status" value="1"/>
</dbReference>
<evidence type="ECO:0000256" key="15">
    <source>
        <dbReference type="PIRSR" id="PIRSR001558-2"/>
    </source>
</evidence>
<evidence type="ECO:0000313" key="18">
    <source>
        <dbReference type="Proteomes" id="UP000008820"/>
    </source>
</evidence>
<evidence type="ECO:0000256" key="13">
    <source>
        <dbReference type="PIRNR" id="PIRNR001558"/>
    </source>
</evidence>
<dbReference type="FunFam" id="1.10.1080.10:FF:000011">
    <property type="entry name" value="Glutathione synthetase"/>
    <property type="match status" value="1"/>
</dbReference>
<keyword evidence="7 13" id="KW-0317">Glutathione biosynthesis</keyword>
<dbReference type="PIRSF" id="PIRSF001558">
    <property type="entry name" value="GSHase"/>
    <property type="match status" value="1"/>
</dbReference>
<dbReference type="Gene3D" id="3.40.50.1760">
    <property type="entry name" value="Glutathione synthase, substrate-binding domain superfamily, eukaryotic"/>
    <property type="match status" value="1"/>
</dbReference>
<dbReference type="Gene3D" id="3.30.470.20">
    <property type="entry name" value="ATP-grasp fold, B domain"/>
    <property type="match status" value="1"/>
</dbReference>
<dbReference type="GO" id="GO:0000287">
    <property type="term" value="F:magnesium ion binding"/>
    <property type="evidence" value="ECO:0007669"/>
    <property type="project" value="UniProtKB-UniRule"/>
</dbReference>
<keyword evidence="9 13" id="KW-0547">Nucleotide-binding</keyword>
<dbReference type="AlphaFoldDB" id="A0A1S4FLG8"/>
<dbReference type="InterPro" id="IPR037013">
    <property type="entry name" value="GSH-S_sub-bd_sf"/>
</dbReference>
<protein>
    <recommendedName>
        <fullName evidence="5 13">Glutathione synthetase</fullName>
        <shortName evidence="13">GSH-S</shortName>
        <ecNumber evidence="4 13">6.3.2.3</ecNumber>
    </recommendedName>
</protein>
<reference evidence="17" key="2">
    <citation type="submission" date="2020-05" db="UniProtKB">
        <authorList>
            <consortium name="EnsemblMetazoa"/>
        </authorList>
    </citation>
    <scope>IDENTIFICATION</scope>
    <source>
        <strain evidence="17">LVP_AGWG</strain>
    </source>
</reference>
<evidence type="ECO:0000313" key="17">
    <source>
        <dbReference type="EnsemblMetazoa" id="AAEL009154-PA"/>
    </source>
</evidence>
<dbReference type="Pfam" id="PF03917">
    <property type="entry name" value="GSH_synth_ATP"/>
    <property type="match status" value="1"/>
</dbReference>
<dbReference type="GO" id="GO:0043295">
    <property type="term" value="F:glutathione binding"/>
    <property type="evidence" value="ECO:0007669"/>
    <property type="project" value="UniProtKB-UniRule"/>
</dbReference>